<dbReference type="PANTHER" id="PTHR43072:SF52">
    <property type="entry name" value="GCN5-RELATED N-ACETYLTRANSFERASE"/>
    <property type="match status" value="1"/>
</dbReference>
<dbReference type="InterPro" id="IPR016181">
    <property type="entry name" value="Acyl_CoA_acyltransferase"/>
</dbReference>
<dbReference type="EMBL" id="JAHLKM010000010">
    <property type="protein sequence ID" value="MCQ4333593.1"/>
    <property type="molecule type" value="Genomic_DNA"/>
</dbReference>
<dbReference type="InterPro" id="IPR000182">
    <property type="entry name" value="GNAT_dom"/>
</dbReference>
<accession>A0A9R1CR39</accession>
<dbReference type="Gene3D" id="3.40.630.30">
    <property type="match status" value="1"/>
</dbReference>
<proteinExistence type="predicted"/>
<name>A0A9R1CR39_9EURY</name>
<organism evidence="2 3">
    <name type="scientific">Natronomonas aquatica</name>
    <dbReference type="NCBI Taxonomy" id="2841590"/>
    <lineage>
        <taxon>Archaea</taxon>
        <taxon>Methanobacteriati</taxon>
        <taxon>Methanobacteriota</taxon>
        <taxon>Stenosarchaea group</taxon>
        <taxon>Halobacteria</taxon>
        <taxon>Halobacteriales</taxon>
        <taxon>Natronomonadaceae</taxon>
        <taxon>Natronomonas</taxon>
    </lineage>
</organism>
<dbReference type="SUPFAM" id="SSF55729">
    <property type="entry name" value="Acyl-CoA N-acyltransferases (Nat)"/>
    <property type="match status" value="1"/>
</dbReference>
<dbReference type="RefSeq" id="WP_256029619.1">
    <property type="nucleotide sequence ID" value="NZ_JAHLKM010000010.1"/>
</dbReference>
<sequence length="244" mass="28254">MQFSDELEFSHRGRKDIYDHIEQHGTVDYEDARRALNMSSEQFGHHVSVLRRDGIVSQTDEELRIIFEDERSETYVEEGLEVTIRQAREDDLTGLVGAIREALSDRTYIEGETLADVVESENVLLRHNELMKRVFFVATIHGDVVGWVHINAPELKKLEHTAELTLGVIDEYRGHGIGSKLLDHGVDWALDHDFEKLYNSVPATNDRAIEFLESRGWETEAVREDHYRIDDEYVDEVMMAKRLD</sequence>
<dbReference type="Pfam" id="PF00583">
    <property type="entry name" value="Acetyltransf_1"/>
    <property type="match status" value="1"/>
</dbReference>
<dbReference type="PANTHER" id="PTHR43072">
    <property type="entry name" value="N-ACETYLTRANSFERASE"/>
    <property type="match status" value="1"/>
</dbReference>
<dbReference type="InterPro" id="IPR036388">
    <property type="entry name" value="WH-like_DNA-bd_sf"/>
</dbReference>
<dbReference type="Proteomes" id="UP001139494">
    <property type="component" value="Unassembled WGS sequence"/>
</dbReference>
<feature type="domain" description="N-acetyltransferase" evidence="1">
    <location>
        <begin position="82"/>
        <end position="244"/>
    </location>
</feature>
<protein>
    <submittedName>
        <fullName evidence="2">GNAT family N-acetyltransferase</fullName>
    </submittedName>
</protein>
<evidence type="ECO:0000313" key="3">
    <source>
        <dbReference type="Proteomes" id="UP001139494"/>
    </source>
</evidence>
<evidence type="ECO:0000313" key="2">
    <source>
        <dbReference type="EMBL" id="MCQ4333593.1"/>
    </source>
</evidence>
<keyword evidence="3" id="KW-1185">Reference proteome</keyword>
<dbReference type="PROSITE" id="PS51186">
    <property type="entry name" value="GNAT"/>
    <property type="match status" value="1"/>
</dbReference>
<reference evidence="2" key="1">
    <citation type="journal article" date="2023" name="Front. Microbiol.">
        <title>Genomic-based phylogenetic and metabolic analyses of the genus Natronomonas, and description of Natronomonas aquatica sp. nov.</title>
        <authorList>
            <person name="Garcia-Roldan A."/>
            <person name="Duran-Viseras A."/>
            <person name="de la Haba R.R."/>
            <person name="Corral P."/>
            <person name="Sanchez-Porro C."/>
            <person name="Ventosa A."/>
        </authorList>
    </citation>
    <scope>NUCLEOTIDE SEQUENCE</scope>
    <source>
        <strain evidence="2">F2-12</strain>
    </source>
</reference>
<comment type="caution">
    <text evidence="2">The sequence shown here is derived from an EMBL/GenBank/DDBJ whole genome shotgun (WGS) entry which is preliminary data.</text>
</comment>
<dbReference type="GO" id="GO:0016747">
    <property type="term" value="F:acyltransferase activity, transferring groups other than amino-acyl groups"/>
    <property type="evidence" value="ECO:0007669"/>
    <property type="project" value="InterPro"/>
</dbReference>
<evidence type="ECO:0000259" key="1">
    <source>
        <dbReference type="PROSITE" id="PS51186"/>
    </source>
</evidence>
<gene>
    <name evidence="2" type="ORF">KM295_08915</name>
</gene>
<dbReference type="AlphaFoldDB" id="A0A9R1CR39"/>
<dbReference type="Gene3D" id="1.10.10.10">
    <property type="entry name" value="Winged helix-like DNA-binding domain superfamily/Winged helix DNA-binding domain"/>
    <property type="match status" value="1"/>
</dbReference>
<dbReference type="CDD" id="cd04301">
    <property type="entry name" value="NAT_SF"/>
    <property type="match status" value="1"/>
</dbReference>